<protein>
    <submittedName>
        <fullName evidence="1">Uncharacterized protein</fullName>
    </submittedName>
</protein>
<keyword evidence="2" id="KW-1185">Reference proteome</keyword>
<reference evidence="1 2" key="1">
    <citation type="submission" date="2021-06" db="EMBL/GenBank/DDBJ databases">
        <title>Caerostris extrusa draft genome.</title>
        <authorList>
            <person name="Kono N."/>
            <person name="Arakawa K."/>
        </authorList>
    </citation>
    <scope>NUCLEOTIDE SEQUENCE [LARGE SCALE GENOMIC DNA]</scope>
</reference>
<dbReference type="AlphaFoldDB" id="A0AAV4N099"/>
<accession>A0AAV4N099</accession>
<evidence type="ECO:0000313" key="1">
    <source>
        <dbReference type="EMBL" id="GIX78043.1"/>
    </source>
</evidence>
<organism evidence="1 2">
    <name type="scientific">Caerostris extrusa</name>
    <name type="common">Bark spider</name>
    <name type="synonym">Caerostris bankana</name>
    <dbReference type="NCBI Taxonomy" id="172846"/>
    <lineage>
        <taxon>Eukaryota</taxon>
        <taxon>Metazoa</taxon>
        <taxon>Ecdysozoa</taxon>
        <taxon>Arthropoda</taxon>
        <taxon>Chelicerata</taxon>
        <taxon>Arachnida</taxon>
        <taxon>Araneae</taxon>
        <taxon>Araneomorphae</taxon>
        <taxon>Entelegynae</taxon>
        <taxon>Araneoidea</taxon>
        <taxon>Araneidae</taxon>
        <taxon>Caerostris</taxon>
    </lineage>
</organism>
<evidence type="ECO:0000313" key="2">
    <source>
        <dbReference type="Proteomes" id="UP001054945"/>
    </source>
</evidence>
<dbReference type="EMBL" id="BPLR01020375">
    <property type="protein sequence ID" value="GIX78043.1"/>
    <property type="molecule type" value="Genomic_DNA"/>
</dbReference>
<sequence>MSVLVEPNTHEVDKIEVEFAREHRYHDYRDFLDKVNEGDEEMMETLRDFLGCDETNPICAMLSPVQDAT</sequence>
<dbReference type="Proteomes" id="UP001054945">
    <property type="component" value="Unassembled WGS sequence"/>
</dbReference>
<gene>
    <name evidence="1" type="ORF">CEXT_621331</name>
</gene>
<proteinExistence type="predicted"/>
<comment type="caution">
    <text evidence="1">The sequence shown here is derived from an EMBL/GenBank/DDBJ whole genome shotgun (WGS) entry which is preliminary data.</text>
</comment>
<name>A0AAV4N099_CAEEX</name>